<sequence length="301" mass="34353">MGMGIRGTSLIASKSGYFNRFRDIMNKRLCILHANCQGEPLLARLNASPEFTDQYECRIITNYTREAIPDGLLERCDLFLYQYLNANWGELASDTLLGKLKTDCKSLCIPNMFFAGYWPFWNGKPGFNYRCTHLDDIINMGLPDEETVLLYLRSNLSQKFDLNALLHQTIAQEQQREAHTPIKYVDIIENEHGQHRLFNTVNHPNARLMDHAATEVLRHLGMTPPDRAVLDALGDPFPEFEQPINPHIAAHFGWPFGGADAQYNVYGIPMSHARYVANYVSCQKAGIEDFIGYLQGEYRES</sequence>
<organism evidence="2 3">
    <name type="scientific">Pseudodesulfovibrio profundus</name>
    <dbReference type="NCBI Taxonomy" id="57320"/>
    <lineage>
        <taxon>Bacteria</taxon>
        <taxon>Pseudomonadati</taxon>
        <taxon>Thermodesulfobacteriota</taxon>
        <taxon>Desulfovibrionia</taxon>
        <taxon>Desulfovibrionales</taxon>
        <taxon>Desulfovibrionaceae</taxon>
    </lineage>
</organism>
<accession>A0A2C8FA94</accession>
<reference evidence="3" key="1">
    <citation type="submission" date="2017-09" db="EMBL/GenBank/DDBJ databases">
        <authorList>
            <person name="Regsiter A."/>
            <person name="William W."/>
        </authorList>
    </citation>
    <scope>NUCLEOTIDE SEQUENCE [LARGE SCALE GENOMIC DNA]</scope>
    <source>
        <strain evidence="3">500-1</strain>
    </source>
</reference>
<evidence type="ECO:0000313" key="3">
    <source>
        <dbReference type="Proteomes" id="UP000219215"/>
    </source>
</evidence>
<gene>
    <name evidence="2" type="ORF">DPRO_2656</name>
</gene>
<evidence type="ECO:0000259" key="1">
    <source>
        <dbReference type="Pfam" id="PF18588"/>
    </source>
</evidence>
<dbReference type="KEGG" id="pprf:DPRO_2656"/>
<name>A0A2C8FA94_9BACT</name>
<dbReference type="Proteomes" id="UP000219215">
    <property type="component" value="Chromosome DPRO"/>
</dbReference>
<dbReference type="EMBL" id="LT907975">
    <property type="protein sequence ID" value="SOB59565.1"/>
    <property type="molecule type" value="Genomic_DNA"/>
</dbReference>
<proteinExistence type="predicted"/>
<dbReference type="InterPro" id="IPR041307">
    <property type="entry name" value="WcbI"/>
</dbReference>
<dbReference type="Pfam" id="PF18588">
    <property type="entry name" value="WcbI"/>
    <property type="match status" value="1"/>
</dbReference>
<dbReference type="AlphaFoldDB" id="A0A2C8FA94"/>
<dbReference type="Gene3D" id="3.40.50.12080">
    <property type="match status" value="2"/>
</dbReference>
<feature type="domain" description="Polysaccharide biosynthesis enzyme WcbI" evidence="1">
    <location>
        <begin position="29"/>
        <end position="224"/>
    </location>
</feature>
<protein>
    <recommendedName>
        <fullName evidence="1">Polysaccharide biosynthesis enzyme WcbI domain-containing protein</fullName>
    </recommendedName>
</protein>
<evidence type="ECO:0000313" key="2">
    <source>
        <dbReference type="EMBL" id="SOB59565.1"/>
    </source>
</evidence>
<keyword evidence="3" id="KW-1185">Reference proteome</keyword>